<comment type="caution">
    <text evidence="10">The sequence shown here is derived from an EMBL/GenBank/DDBJ whole genome shotgun (WGS) entry which is preliminary data.</text>
</comment>
<dbReference type="CDD" id="cd15798">
    <property type="entry name" value="PMEI-like_3"/>
    <property type="match status" value="2"/>
</dbReference>
<evidence type="ECO:0000256" key="7">
    <source>
        <dbReference type="ARBA" id="ARBA00038471"/>
    </source>
</evidence>
<sequence>MAKPLLLLLAALSILYTASPANAATTSSPSSSAIDFIEASCSATLYPDLCVQSLSRYAVSIQRNRSQLIQTAFSVSLEEAQSTKTIFANKLNGVKPGGMAVVKDCLEQIDDAVDQLRESIEELKNIGQAKGVGQDLEFHISNVQTWTSAALTDLSTCTDAVVAGEALDGGLETSVRARMDGAARVTSNALALFNSIITLFSLLPESMAKPIILLLAALSILYTASPANAATTSSPSSSAIDFIEASCSATLYPALCVQSLSRYATSIQRNRRQLIQTAFSVSLDEAQSTKAIFASKLNGVKPGGMAVVKDCIEQIGDAVDQLRESIEELKSIGQAKGTGQGSRLHIGNAQTWTSAALTDISTCTDAVAGEARDGGLETSVRARVDGVAQVTSNALALLNRFGTEL</sequence>
<dbReference type="SUPFAM" id="SSF101148">
    <property type="entry name" value="Plant invertase/pectin methylesterase inhibitor"/>
    <property type="match status" value="2"/>
</dbReference>
<evidence type="ECO:0000259" key="9">
    <source>
        <dbReference type="SMART" id="SM00856"/>
    </source>
</evidence>
<dbReference type="EMBL" id="VDCV01000015">
    <property type="protein sequence ID" value="KAB5525361.1"/>
    <property type="molecule type" value="Genomic_DNA"/>
</dbReference>
<dbReference type="Pfam" id="PF04043">
    <property type="entry name" value="PMEI"/>
    <property type="match status" value="2"/>
</dbReference>
<feature type="domain" description="Pectinesterase inhibitor" evidence="9">
    <location>
        <begin position="238"/>
        <end position="397"/>
    </location>
</feature>
<dbReference type="InterPro" id="IPR006501">
    <property type="entry name" value="Pectinesterase_inhib_dom"/>
</dbReference>
<evidence type="ECO:0000256" key="1">
    <source>
        <dbReference type="ARBA" id="ARBA00006027"/>
    </source>
</evidence>
<dbReference type="InterPro" id="IPR035513">
    <property type="entry name" value="Invertase/methylesterase_inhib"/>
</dbReference>
<proteinExistence type="inferred from homology"/>
<evidence type="ECO:0000256" key="4">
    <source>
        <dbReference type="ARBA" id="ARBA00022729"/>
    </source>
</evidence>
<evidence type="ECO:0000256" key="6">
    <source>
        <dbReference type="ARBA" id="ARBA00023180"/>
    </source>
</evidence>
<accession>A0A5N5K187</accession>
<keyword evidence="11" id="KW-1185">Reference proteome</keyword>
<dbReference type="PANTHER" id="PTHR31080:SF87">
    <property type="entry name" value="PECTINESTERASE INHIBITOR 7"/>
    <property type="match status" value="1"/>
</dbReference>
<evidence type="ECO:0000256" key="8">
    <source>
        <dbReference type="SAM" id="SignalP"/>
    </source>
</evidence>
<dbReference type="Proteomes" id="UP000326939">
    <property type="component" value="Chromosome 15"/>
</dbReference>
<feature type="signal peptide" evidence="8">
    <location>
        <begin position="1"/>
        <end position="23"/>
    </location>
</feature>
<name>A0A5N5K187_9ROSI</name>
<comment type="similarity">
    <text evidence="7">Belongs to the PMEI family.</text>
</comment>
<evidence type="ECO:0000256" key="2">
    <source>
        <dbReference type="ARBA" id="ARBA00007786"/>
    </source>
</evidence>
<evidence type="ECO:0000256" key="5">
    <source>
        <dbReference type="ARBA" id="ARBA00023157"/>
    </source>
</evidence>
<dbReference type="EC" id="3.1.1.11" evidence="3"/>
<evidence type="ECO:0000256" key="3">
    <source>
        <dbReference type="ARBA" id="ARBA00013229"/>
    </source>
</evidence>
<keyword evidence="4 8" id="KW-0732">Signal</keyword>
<comment type="similarity">
    <text evidence="1">In the N-terminal section; belongs to the PMEI family.</text>
</comment>
<dbReference type="GO" id="GO:0030599">
    <property type="term" value="F:pectinesterase activity"/>
    <property type="evidence" value="ECO:0007669"/>
    <property type="project" value="UniProtKB-EC"/>
</dbReference>
<keyword evidence="5" id="KW-1015">Disulfide bond</keyword>
<evidence type="ECO:0000313" key="11">
    <source>
        <dbReference type="Proteomes" id="UP000326939"/>
    </source>
</evidence>
<dbReference type="FunFam" id="1.20.140.40:FF:000010">
    <property type="entry name" value="Pectinesterase"/>
    <property type="match status" value="2"/>
</dbReference>
<keyword evidence="6" id="KW-0325">Glycoprotein</keyword>
<protein>
    <recommendedName>
        <fullName evidence="3">pectinesterase</fullName>
        <ecNumber evidence="3">3.1.1.11</ecNumber>
    </recommendedName>
</protein>
<feature type="chain" id="PRO_5024300349" description="pectinesterase" evidence="8">
    <location>
        <begin position="24"/>
        <end position="405"/>
    </location>
</feature>
<dbReference type="SMART" id="SM00856">
    <property type="entry name" value="PMEI"/>
    <property type="match status" value="2"/>
</dbReference>
<dbReference type="AlphaFoldDB" id="A0A5N5K187"/>
<dbReference type="PANTHER" id="PTHR31080">
    <property type="entry name" value="PECTINESTERASE INHIBITOR-LIKE"/>
    <property type="match status" value="1"/>
</dbReference>
<feature type="domain" description="Pectinesterase inhibitor" evidence="9">
    <location>
        <begin position="32"/>
        <end position="192"/>
    </location>
</feature>
<gene>
    <name evidence="10" type="ORF">DKX38_023110</name>
</gene>
<dbReference type="Gene3D" id="1.20.140.40">
    <property type="entry name" value="Invertase/pectin methylesterase inhibitor family protein"/>
    <property type="match status" value="2"/>
</dbReference>
<reference evidence="11" key="1">
    <citation type="journal article" date="2019" name="Gigascience">
        <title>De novo genome assembly of the endangered Acer yangbiense, a plant species with extremely small populations endemic to Yunnan Province, China.</title>
        <authorList>
            <person name="Yang J."/>
            <person name="Wariss H.M."/>
            <person name="Tao L."/>
            <person name="Zhang R."/>
            <person name="Yun Q."/>
            <person name="Hollingsworth P."/>
            <person name="Dao Z."/>
            <person name="Luo G."/>
            <person name="Guo H."/>
            <person name="Ma Y."/>
            <person name="Sun W."/>
        </authorList>
    </citation>
    <scope>NUCLEOTIDE SEQUENCE [LARGE SCALE GENOMIC DNA]</scope>
    <source>
        <strain evidence="11">cv. br00</strain>
    </source>
</reference>
<dbReference type="NCBIfam" id="TIGR01614">
    <property type="entry name" value="PME_inhib"/>
    <property type="match status" value="2"/>
</dbReference>
<comment type="similarity">
    <text evidence="2">In the C-terminal section; belongs to the pectinesterase family.</text>
</comment>
<organism evidence="10 11">
    <name type="scientific">Salix brachista</name>
    <dbReference type="NCBI Taxonomy" id="2182728"/>
    <lineage>
        <taxon>Eukaryota</taxon>
        <taxon>Viridiplantae</taxon>
        <taxon>Streptophyta</taxon>
        <taxon>Embryophyta</taxon>
        <taxon>Tracheophyta</taxon>
        <taxon>Spermatophyta</taxon>
        <taxon>Magnoliopsida</taxon>
        <taxon>eudicotyledons</taxon>
        <taxon>Gunneridae</taxon>
        <taxon>Pentapetalae</taxon>
        <taxon>rosids</taxon>
        <taxon>fabids</taxon>
        <taxon>Malpighiales</taxon>
        <taxon>Salicaceae</taxon>
        <taxon>Saliceae</taxon>
        <taxon>Salix</taxon>
    </lineage>
</organism>
<evidence type="ECO:0000313" key="10">
    <source>
        <dbReference type="EMBL" id="KAB5525361.1"/>
    </source>
</evidence>
<dbReference type="InterPro" id="IPR051955">
    <property type="entry name" value="PME_Inhibitor"/>
</dbReference>
<dbReference type="GO" id="GO:0004857">
    <property type="term" value="F:enzyme inhibitor activity"/>
    <property type="evidence" value="ECO:0007669"/>
    <property type="project" value="InterPro"/>
</dbReference>